<name>A0A1G4KLV6_9SACH</name>
<evidence type="ECO:0000256" key="3">
    <source>
        <dbReference type="ARBA" id="ARBA00022771"/>
    </source>
</evidence>
<dbReference type="InterPro" id="IPR044713">
    <property type="entry name" value="DNJA1/2-like"/>
</dbReference>
<dbReference type="InterPro" id="IPR036410">
    <property type="entry name" value="HSP_DnaJ_Cys-rich_dom_sf"/>
</dbReference>
<evidence type="ECO:0000256" key="2">
    <source>
        <dbReference type="ARBA" id="ARBA00022737"/>
    </source>
</evidence>
<feature type="zinc finger region" description="CR-type" evidence="6">
    <location>
        <begin position="155"/>
        <end position="236"/>
    </location>
</feature>
<evidence type="ECO:0000256" key="4">
    <source>
        <dbReference type="ARBA" id="ARBA00022833"/>
    </source>
</evidence>
<dbReference type="InterPro" id="IPR001305">
    <property type="entry name" value="HSP_DnaJ_Cys-rich_dom"/>
</dbReference>
<dbReference type="GO" id="GO:0006457">
    <property type="term" value="P:protein folding"/>
    <property type="evidence" value="ECO:0007669"/>
    <property type="project" value="InterPro"/>
</dbReference>
<dbReference type="SMART" id="SM00271">
    <property type="entry name" value="DnaJ"/>
    <property type="match status" value="1"/>
</dbReference>
<dbReference type="Gene3D" id="2.60.260.20">
    <property type="entry name" value="Urease metallochaperone UreE, N-terminal domain"/>
    <property type="match status" value="2"/>
</dbReference>
<evidence type="ECO:0000313" key="11">
    <source>
        <dbReference type="Proteomes" id="UP000189911"/>
    </source>
</evidence>
<dbReference type="EMBL" id="LT598447">
    <property type="protein sequence ID" value="SCV05470.1"/>
    <property type="molecule type" value="Genomic_DNA"/>
</dbReference>
<dbReference type="PROSITE" id="PS51188">
    <property type="entry name" value="ZF_CR"/>
    <property type="match status" value="1"/>
</dbReference>
<evidence type="ECO:0000256" key="1">
    <source>
        <dbReference type="ARBA" id="ARBA00022723"/>
    </source>
</evidence>
<dbReference type="Proteomes" id="UP000189911">
    <property type="component" value="Chromosome H"/>
</dbReference>
<dbReference type="Gene3D" id="2.10.230.10">
    <property type="entry name" value="Heat shock protein DnaJ, cysteine-rich domain"/>
    <property type="match status" value="1"/>
</dbReference>
<keyword evidence="4 6" id="KW-0862">Zinc</keyword>
<feature type="domain" description="CR-type" evidence="9">
    <location>
        <begin position="155"/>
        <end position="236"/>
    </location>
</feature>
<organism evidence="10 11">
    <name type="scientific">Lachancea nothofagi CBS 11611</name>
    <dbReference type="NCBI Taxonomy" id="1266666"/>
    <lineage>
        <taxon>Eukaryota</taxon>
        <taxon>Fungi</taxon>
        <taxon>Dikarya</taxon>
        <taxon>Ascomycota</taxon>
        <taxon>Saccharomycotina</taxon>
        <taxon>Saccharomycetes</taxon>
        <taxon>Saccharomycetales</taxon>
        <taxon>Saccharomycetaceae</taxon>
        <taxon>Lachancea</taxon>
    </lineage>
</organism>
<dbReference type="CDD" id="cd10747">
    <property type="entry name" value="DnaJ_C"/>
    <property type="match status" value="1"/>
</dbReference>
<keyword evidence="5" id="KW-0143">Chaperone</keyword>
<dbReference type="PROSITE" id="PS00636">
    <property type="entry name" value="DNAJ_1"/>
    <property type="match status" value="1"/>
</dbReference>
<reference evidence="11" key="1">
    <citation type="submission" date="2016-03" db="EMBL/GenBank/DDBJ databases">
        <authorList>
            <person name="Devillers Hugo."/>
        </authorList>
    </citation>
    <scope>NUCLEOTIDE SEQUENCE [LARGE SCALE GENOMIC DNA]</scope>
</reference>
<evidence type="ECO:0000256" key="5">
    <source>
        <dbReference type="ARBA" id="ARBA00023186"/>
    </source>
</evidence>
<evidence type="ECO:0000259" key="8">
    <source>
        <dbReference type="PROSITE" id="PS50076"/>
    </source>
</evidence>
<dbReference type="CDD" id="cd10719">
    <property type="entry name" value="DnaJ_zf"/>
    <property type="match status" value="1"/>
</dbReference>
<feature type="region of interest" description="Disordered" evidence="7">
    <location>
        <begin position="382"/>
        <end position="435"/>
    </location>
</feature>
<dbReference type="AlphaFoldDB" id="A0A1G4KLV6"/>
<dbReference type="Pfam" id="PF00684">
    <property type="entry name" value="DnaJ_CXXCXGXG"/>
    <property type="match status" value="1"/>
</dbReference>
<dbReference type="GO" id="GO:0030544">
    <property type="term" value="F:Hsp70 protein binding"/>
    <property type="evidence" value="ECO:0007669"/>
    <property type="project" value="InterPro"/>
</dbReference>
<dbReference type="SUPFAM" id="SSF46565">
    <property type="entry name" value="Chaperone J-domain"/>
    <property type="match status" value="1"/>
</dbReference>
<evidence type="ECO:0000313" key="10">
    <source>
        <dbReference type="EMBL" id="SCV05470.1"/>
    </source>
</evidence>
<dbReference type="InterPro" id="IPR008971">
    <property type="entry name" value="HSP40/DnaJ_pept-bd"/>
</dbReference>
<dbReference type="SUPFAM" id="SSF57938">
    <property type="entry name" value="DnaJ/Hsp40 cysteine-rich domain"/>
    <property type="match status" value="1"/>
</dbReference>
<dbReference type="PANTHER" id="PTHR43888">
    <property type="entry name" value="DNAJ-LIKE-2, ISOFORM A-RELATED"/>
    <property type="match status" value="1"/>
</dbReference>
<dbReference type="Gene3D" id="1.10.287.110">
    <property type="entry name" value="DnaJ domain"/>
    <property type="match status" value="1"/>
</dbReference>
<dbReference type="Pfam" id="PF01556">
    <property type="entry name" value="DnaJ_C"/>
    <property type="match status" value="1"/>
</dbReference>
<evidence type="ECO:0000256" key="7">
    <source>
        <dbReference type="SAM" id="MobiDB-lite"/>
    </source>
</evidence>
<keyword evidence="2" id="KW-0677">Repeat</keyword>
<dbReference type="GO" id="GO:0001671">
    <property type="term" value="F:ATPase activator activity"/>
    <property type="evidence" value="ECO:0007669"/>
    <property type="project" value="UniProtKB-ARBA"/>
</dbReference>
<dbReference type="PROSITE" id="PS50076">
    <property type="entry name" value="DNAJ_2"/>
    <property type="match status" value="1"/>
</dbReference>
<proteinExistence type="predicted"/>
<evidence type="ECO:0000256" key="6">
    <source>
        <dbReference type="PROSITE-ProRule" id="PRU00546"/>
    </source>
</evidence>
<dbReference type="GO" id="GO:0008270">
    <property type="term" value="F:zinc ion binding"/>
    <property type="evidence" value="ECO:0007669"/>
    <property type="project" value="UniProtKB-KW"/>
</dbReference>
<sequence>MVHLRDTKLYDILGISSDASVQDIKKAYRVKALKYHPDKNGHSEDAKHKFQEICEAYEILHDDSKREMYERYGTTDQSQWPAMQEKTRYREPTGMSAGDLFAQFFGGGSTTVPSFFGDDMDLLGRRSRTARPKGPVRGPDIKHLLRCTLEEIYRGKETKLALKRTRLCQTCDGKGGLQWTACENCDGRGMKTQTQRHGPIMQSWSSTCGACSGEGTFLKSKDVCNECQGQGFIGERKIFDVRIEKGMESGQELILPGEADEVVSTKYGSEKVVPGDVIITMEQIPHPSFRRRADYGLILDKCLVGLKTSLCGGSVWLDSHPSGKTIKIDVLPGEILQPGAVKCIANLGMPTKDGGFGHLYIKFEVLFPSKLNTTTLSAIGPALDKDENVRETEQSSQSSKHESQPIEEHVISGFVPNLKRSCSTGGGDFQKRQKG</sequence>
<dbReference type="SUPFAM" id="SSF49493">
    <property type="entry name" value="HSP40/DnaJ peptide-binding domain"/>
    <property type="match status" value="2"/>
</dbReference>
<dbReference type="InterPro" id="IPR036869">
    <property type="entry name" value="J_dom_sf"/>
</dbReference>
<feature type="domain" description="J" evidence="8">
    <location>
        <begin position="8"/>
        <end position="73"/>
    </location>
</feature>
<keyword evidence="11" id="KW-1185">Reference proteome</keyword>
<keyword evidence="3 6" id="KW-0863">Zinc-finger</keyword>
<dbReference type="OrthoDB" id="550424at2759"/>
<keyword evidence="1 6" id="KW-0479">Metal-binding</keyword>
<dbReference type="InterPro" id="IPR018253">
    <property type="entry name" value="DnaJ_domain_CS"/>
</dbReference>
<accession>A0A1G4KLV6</accession>
<dbReference type="GO" id="GO:0051082">
    <property type="term" value="F:unfolded protein binding"/>
    <property type="evidence" value="ECO:0007669"/>
    <property type="project" value="InterPro"/>
</dbReference>
<dbReference type="Pfam" id="PF00226">
    <property type="entry name" value="DnaJ"/>
    <property type="match status" value="1"/>
</dbReference>
<dbReference type="InterPro" id="IPR002939">
    <property type="entry name" value="DnaJ_C"/>
</dbReference>
<dbReference type="GO" id="GO:0072655">
    <property type="term" value="P:establishment of protein localization to mitochondrion"/>
    <property type="evidence" value="ECO:0007669"/>
    <property type="project" value="UniProtKB-ARBA"/>
</dbReference>
<dbReference type="PRINTS" id="PR00625">
    <property type="entry name" value="JDOMAIN"/>
</dbReference>
<dbReference type="CDD" id="cd06257">
    <property type="entry name" value="DnaJ"/>
    <property type="match status" value="1"/>
</dbReference>
<protein>
    <submittedName>
        <fullName evidence="10">LANO_0H08196g1_1</fullName>
    </submittedName>
</protein>
<dbReference type="InterPro" id="IPR001623">
    <property type="entry name" value="DnaJ_domain"/>
</dbReference>
<dbReference type="FunFam" id="2.10.230.10:FF:000001">
    <property type="entry name" value="DnaJ subfamily A member 2"/>
    <property type="match status" value="1"/>
</dbReference>
<feature type="compositionally biased region" description="Basic and acidic residues" evidence="7">
    <location>
        <begin position="383"/>
        <end position="410"/>
    </location>
</feature>
<gene>
    <name evidence="10" type="ORF">LANO_0H08196G</name>
</gene>
<evidence type="ECO:0000259" key="9">
    <source>
        <dbReference type="PROSITE" id="PS51188"/>
    </source>
</evidence>